<gene>
    <name evidence="1" type="ORF">SPELUC_LOCUS15538</name>
</gene>
<keyword evidence="2" id="KW-1185">Reference proteome</keyword>
<evidence type="ECO:0000313" key="1">
    <source>
        <dbReference type="EMBL" id="CAG8767098.1"/>
    </source>
</evidence>
<dbReference type="EMBL" id="CAJVPW010051791">
    <property type="protein sequence ID" value="CAG8767098.1"/>
    <property type="molecule type" value="Genomic_DNA"/>
</dbReference>
<proteinExistence type="predicted"/>
<reference evidence="1" key="1">
    <citation type="submission" date="2021-06" db="EMBL/GenBank/DDBJ databases">
        <authorList>
            <person name="Kallberg Y."/>
            <person name="Tangrot J."/>
            <person name="Rosling A."/>
        </authorList>
    </citation>
    <scope>NUCLEOTIDE SEQUENCE</scope>
    <source>
        <strain evidence="1">28 12/20/2015</strain>
    </source>
</reference>
<feature type="non-terminal residue" evidence="1">
    <location>
        <position position="214"/>
    </location>
</feature>
<comment type="caution">
    <text evidence="1">The sequence shown here is derived from an EMBL/GenBank/DDBJ whole genome shotgun (WGS) entry which is preliminary data.</text>
</comment>
<sequence length="214" mass="26166">NIYYLWTVYVVFHGHRQGQDCWICQYRGLFAVSALLLFAARSIIYLYYQQNHPSIDKRSYDDLIKDLKRQVQHYQKLYEDRVAKDLGLERKDKEIQVNFPDSRFEKLKNDYQEFKKYLDEILKELGYNSWQELKERVKYLQKKDKNIKEKLEKKLDELEKVLKDVAKQNEEVKEENKRFFREAQERLRKINLLFDPSAANYEVIDFNNLYELLK</sequence>
<accession>A0ACA9QWA1</accession>
<organism evidence="1 2">
    <name type="scientific">Cetraspora pellucida</name>
    <dbReference type="NCBI Taxonomy" id="1433469"/>
    <lineage>
        <taxon>Eukaryota</taxon>
        <taxon>Fungi</taxon>
        <taxon>Fungi incertae sedis</taxon>
        <taxon>Mucoromycota</taxon>
        <taxon>Glomeromycotina</taxon>
        <taxon>Glomeromycetes</taxon>
        <taxon>Diversisporales</taxon>
        <taxon>Gigasporaceae</taxon>
        <taxon>Cetraspora</taxon>
    </lineage>
</organism>
<feature type="non-terminal residue" evidence="1">
    <location>
        <position position="1"/>
    </location>
</feature>
<protein>
    <submittedName>
        <fullName evidence="1">2975_t:CDS:1</fullName>
    </submittedName>
</protein>
<evidence type="ECO:0000313" key="2">
    <source>
        <dbReference type="Proteomes" id="UP000789366"/>
    </source>
</evidence>
<name>A0ACA9QWA1_9GLOM</name>
<dbReference type="Proteomes" id="UP000789366">
    <property type="component" value="Unassembled WGS sequence"/>
</dbReference>